<protein>
    <submittedName>
        <fullName evidence="1">Uncharacterized protein</fullName>
    </submittedName>
</protein>
<name>A0A9P8AW43_9AGAR</name>
<dbReference type="Proteomes" id="UP000812287">
    <property type="component" value="Unassembled WGS sequence"/>
</dbReference>
<dbReference type="OrthoDB" id="2851338at2759"/>
<dbReference type="InterPro" id="IPR011008">
    <property type="entry name" value="Dimeric_a/b-barrel"/>
</dbReference>
<gene>
    <name evidence="1" type="ORF">BT62DRAFT_917524</name>
</gene>
<dbReference type="SUPFAM" id="SSF54909">
    <property type="entry name" value="Dimeric alpha+beta barrel"/>
    <property type="match status" value="1"/>
</dbReference>
<dbReference type="GeneID" id="66106342"/>
<reference evidence="1" key="1">
    <citation type="submission" date="2020-11" db="EMBL/GenBank/DDBJ databases">
        <title>Adaptations for nitrogen fixation in a non-lichenized fungal sporocarp promotes dispersal by wood-feeding termites.</title>
        <authorList>
            <consortium name="DOE Joint Genome Institute"/>
            <person name="Koch R.A."/>
            <person name="Yoon G."/>
            <person name="Arayal U."/>
            <person name="Lail K."/>
            <person name="Amirebrahimi M."/>
            <person name="Labutti K."/>
            <person name="Lipzen A."/>
            <person name="Riley R."/>
            <person name="Barry K."/>
            <person name="Henrissat B."/>
            <person name="Grigoriev I.V."/>
            <person name="Herr J.R."/>
            <person name="Aime M.C."/>
        </authorList>
    </citation>
    <scope>NUCLEOTIDE SEQUENCE</scope>
    <source>
        <strain evidence="1">MCA 3950</strain>
    </source>
</reference>
<organism evidence="1 2">
    <name type="scientific">Guyanagaster necrorhizus</name>
    <dbReference type="NCBI Taxonomy" id="856835"/>
    <lineage>
        <taxon>Eukaryota</taxon>
        <taxon>Fungi</taxon>
        <taxon>Dikarya</taxon>
        <taxon>Basidiomycota</taxon>
        <taxon>Agaricomycotina</taxon>
        <taxon>Agaricomycetes</taxon>
        <taxon>Agaricomycetidae</taxon>
        <taxon>Agaricales</taxon>
        <taxon>Marasmiineae</taxon>
        <taxon>Physalacriaceae</taxon>
        <taxon>Guyanagaster</taxon>
    </lineage>
</organism>
<evidence type="ECO:0000313" key="2">
    <source>
        <dbReference type="Proteomes" id="UP000812287"/>
    </source>
</evidence>
<dbReference type="EMBL" id="MU250527">
    <property type="protein sequence ID" value="KAG7449975.1"/>
    <property type="molecule type" value="Genomic_DNA"/>
</dbReference>
<comment type="caution">
    <text evidence="1">The sequence shown here is derived from an EMBL/GenBank/DDBJ whole genome shotgun (WGS) entry which is preliminary data.</text>
</comment>
<dbReference type="RefSeq" id="XP_043043475.1">
    <property type="nucleotide sequence ID" value="XM_043184045.1"/>
</dbReference>
<dbReference type="AlphaFoldDB" id="A0A9P8AW43"/>
<keyword evidence="2" id="KW-1185">Reference proteome</keyword>
<evidence type="ECO:0000313" key="1">
    <source>
        <dbReference type="EMBL" id="KAG7449975.1"/>
    </source>
</evidence>
<sequence length="341" mass="38868">MVVGSDAVPLELQSPFLGLRLRMDREPHYILLIILERLSLEWEQISAAFSQHELPDPLLYSEIDNGPLELSNNLSSLIGSDLVTCRLYKRYGESIPIQMPHSNHNHYLVMNAMTPSANSENQFNDWYTKEHIPLLSKVPSWLSSRRFILVETTEELGAPEYLALHEWADLAAFESKEFLDATNTTWRTEVLSQVVRKERWVMEFNKGLDSGKFRGRYTVIKADAPLMEDHSTPLSSIDTIRSEVIPLPGQVFSVNEKVATPEMKQIKQFIYDSRHTFPAAYAMESGVSYGYLRYVRVRSRGNSASKEIQSWRGIYSGSLHSGTLVVTGITHPSVLRYERGN</sequence>
<accession>A0A9P8AW43</accession>
<proteinExistence type="predicted"/>